<evidence type="ECO:0000256" key="1">
    <source>
        <dbReference type="ARBA" id="ARBA00004141"/>
    </source>
</evidence>
<dbReference type="AlphaFoldDB" id="A0AAE0BS81"/>
<feature type="domain" description="Cytochrome b5 heme-binding" evidence="10">
    <location>
        <begin position="46"/>
        <end position="120"/>
    </location>
</feature>
<keyword evidence="6" id="KW-0443">Lipid metabolism</keyword>
<accession>A0AAE0BS81</accession>
<evidence type="ECO:0000313" key="11">
    <source>
        <dbReference type="EMBL" id="KAK3241811.1"/>
    </source>
</evidence>
<dbReference type="GO" id="GO:0042759">
    <property type="term" value="P:long-chain fatty acid biosynthetic process"/>
    <property type="evidence" value="ECO:0007669"/>
    <property type="project" value="UniProtKB-ARBA"/>
</dbReference>
<dbReference type="InterPro" id="IPR036400">
    <property type="entry name" value="Cyt_B5-like_heme/steroid_sf"/>
</dbReference>
<reference evidence="11 12" key="1">
    <citation type="journal article" date="2015" name="Genome Biol. Evol.">
        <title>Comparative Genomics of a Bacterivorous Green Alga Reveals Evolutionary Causalities and Consequences of Phago-Mixotrophic Mode of Nutrition.</title>
        <authorList>
            <person name="Burns J.A."/>
            <person name="Paasch A."/>
            <person name="Narechania A."/>
            <person name="Kim E."/>
        </authorList>
    </citation>
    <scope>NUCLEOTIDE SEQUENCE [LARGE SCALE GENOMIC DNA]</scope>
    <source>
        <strain evidence="11 12">PLY_AMNH</strain>
    </source>
</reference>
<keyword evidence="5" id="KW-0560">Oxidoreductase</keyword>
<comment type="subcellular location">
    <subcellularLocation>
        <location evidence="1">Membrane</location>
        <topology evidence="1">Multi-pass membrane protein</topology>
    </subcellularLocation>
</comment>
<feature type="region of interest" description="Disordered" evidence="8">
    <location>
        <begin position="1"/>
        <end position="37"/>
    </location>
</feature>
<dbReference type="GO" id="GO:0006636">
    <property type="term" value="P:unsaturated fatty acid biosynthetic process"/>
    <property type="evidence" value="ECO:0007669"/>
    <property type="project" value="UniProtKB-ARBA"/>
</dbReference>
<dbReference type="CDD" id="cd03506">
    <property type="entry name" value="Delta6-FADS-like"/>
    <property type="match status" value="1"/>
</dbReference>
<evidence type="ECO:0000256" key="9">
    <source>
        <dbReference type="SAM" id="Phobius"/>
    </source>
</evidence>
<sequence length="444" mass="48985">MGKGAQGEVAGKSLRRTPSALAQTGSQEQLSGVNKRYSRGASNWESTSFTWDEIRSHHTEGDAWIVIKGLVYDVTDFAPMHPGGRAIYCLAGKDATETFTAFHENNTWKRLGDLRIGRVSEESQAEAPTSPFHSVLHLQGAEHHCHPLCRPGPACGVPQVHGSLVGCSTSRGPLLAAGGWLSHDFCHNQVFKYRPLNHALGLFTGNVLQGFSVAWWKGKHNSHHAVPNEIDGAMPVDPDIDTLPFIAWDENILKDASPSVRTLVRYQHQLFFPILFFARISWATQGVQTAIGLKDPTQRLLETSLIGLHYAWMMSVPLYAGLSIIQSVLFLVVAEMLSGFLLGFVFVQSHNAMEIYDGSKDFASAQLVSTRNIFGGVWNDWFSGGLNRQIEHHLFPTMPRHNLAKTADAVKDLCVKHGYVYEEVGWFEATQKVLACLQSIAAVA</sequence>
<organism evidence="11 12">
    <name type="scientific">Cymbomonas tetramitiformis</name>
    <dbReference type="NCBI Taxonomy" id="36881"/>
    <lineage>
        <taxon>Eukaryota</taxon>
        <taxon>Viridiplantae</taxon>
        <taxon>Chlorophyta</taxon>
        <taxon>Pyramimonadophyceae</taxon>
        <taxon>Pyramimonadales</taxon>
        <taxon>Pyramimonadaceae</taxon>
        <taxon>Cymbomonas</taxon>
    </lineage>
</organism>
<evidence type="ECO:0000256" key="4">
    <source>
        <dbReference type="ARBA" id="ARBA00022989"/>
    </source>
</evidence>
<evidence type="ECO:0000256" key="8">
    <source>
        <dbReference type="SAM" id="MobiDB-lite"/>
    </source>
</evidence>
<dbReference type="SMART" id="SM01117">
    <property type="entry name" value="Cyt-b5"/>
    <property type="match status" value="1"/>
</dbReference>
<name>A0AAE0BS81_9CHLO</name>
<evidence type="ECO:0000256" key="5">
    <source>
        <dbReference type="ARBA" id="ARBA00023002"/>
    </source>
</evidence>
<protein>
    <recommendedName>
        <fullName evidence="10">Cytochrome b5 heme-binding domain-containing protein</fullName>
    </recommendedName>
</protein>
<dbReference type="EMBL" id="LGRX02033306">
    <property type="protein sequence ID" value="KAK3241811.1"/>
    <property type="molecule type" value="Genomic_DNA"/>
</dbReference>
<dbReference type="Gene3D" id="3.10.120.10">
    <property type="entry name" value="Cytochrome b5-like heme/steroid binding domain"/>
    <property type="match status" value="1"/>
</dbReference>
<dbReference type="SUPFAM" id="SSF55856">
    <property type="entry name" value="Cytochrome b5-like heme/steroid binding domain"/>
    <property type="match status" value="1"/>
</dbReference>
<proteinExistence type="inferred from homology"/>
<evidence type="ECO:0000259" key="10">
    <source>
        <dbReference type="PROSITE" id="PS50255"/>
    </source>
</evidence>
<evidence type="ECO:0000256" key="3">
    <source>
        <dbReference type="ARBA" id="ARBA00022692"/>
    </source>
</evidence>
<keyword evidence="4 9" id="KW-1133">Transmembrane helix</keyword>
<evidence type="ECO:0000256" key="6">
    <source>
        <dbReference type="ARBA" id="ARBA00023098"/>
    </source>
</evidence>
<gene>
    <name evidence="11" type="ORF">CYMTET_48456</name>
</gene>
<evidence type="ECO:0000313" key="12">
    <source>
        <dbReference type="Proteomes" id="UP001190700"/>
    </source>
</evidence>
<dbReference type="GO" id="GO:0016717">
    <property type="term" value="F:oxidoreductase activity, acting on paired donors, with oxidation of a pair of donors resulting in the reduction of molecular oxygen to two molecules of water"/>
    <property type="evidence" value="ECO:0007669"/>
    <property type="project" value="TreeGrafter"/>
</dbReference>
<feature type="transmembrane region" description="Helical" evidence="9">
    <location>
        <begin position="328"/>
        <end position="347"/>
    </location>
</feature>
<evidence type="ECO:0000256" key="2">
    <source>
        <dbReference type="ARBA" id="ARBA00009295"/>
    </source>
</evidence>
<evidence type="ECO:0000256" key="7">
    <source>
        <dbReference type="ARBA" id="ARBA00023136"/>
    </source>
</evidence>
<dbReference type="PANTHER" id="PTHR19353">
    <property type="entry name" value="FATTY ACID DESATURASE 2"/>
    <property type="match status" value="1"/>
</dbReference>
<keyword evidence="12" id="KW-1185">Reference proteome</keyword>
<dbReference type="PANTHER" id="PTHR19353:SF88">
    <property type="entry name" value="DELTA(5) FATTY ACID DESATURASE FAT-4"/>
    <property type="match status" value="1"/>
</dbReference>
<dbReference type="Pfam" id="PF00487">
    <property type="entry name" value="FA_desaturase"/>
    <property type="match status" value="1"/>
</dbReference>
<dbReference type="InterPro" id="IPR012171">
    <property type="entry name" value="Fatty_acid_desaturase"/>
</dbReference>
<dbReference type="Proteomes" id="UP001190700">
    <property type="component" value="Unassembled WGS sequence"/>
</dbReference>
<comment type="caution">
    <text evidence="11">The sequence shown here is derived from an EMBL/GenBank/DDBJ whole genome shotgun (WGS) entry which is preliminary data.</text>
</comment>
<dbReference type="InterPro" id="IPR005804">
    <property type="entry name" value="FA_desaturase_dom"/>
</dbReference>
<comment type="similarity">
    <text evidence="2">Belongs to the fatty acid desaturase type 1 family.</text>
</comment>
<dbReference type="PIRSF" id="PIRSF015921">
    <property type="entry name" value="FA_sphinglp_des"/>
    <property type="match status" value="1"/>
</dbReference>
<keyword evidence="3 9" id="KW-0812">Transmembrane</keyword>
<dbReference type="Pfam" id="PF00173">
    <property type="entry name" value="Cyt-b5"/>
    <property type="match status" value="1"/>
</dbReference>
<keyword evidence="7 9" id="KW-0472">Membrane</keyword>
<feature type="compositionally biased region" description="Polar residues" evidence="8">
    <location>
        <begin position="20"/>
        <end position="32"/>
    </location>
</feature>
<dbReference type="GO" id="GO:0016020">
    <property type="term" value="C:membrane"/>
    <property type="evidence" value="ECO:0007669"/>
    <property type="project" value="TreeGrafter"/>
</dbReference>
<dbReference type="PROSITE" id="PS50255">
    <property type="entry name" value="CYTOCHROME_B5_2"/>
    <property type="match status" value="1"/>
</dbReference>
<dbReference type="InterPro" id="IPR001199">
    <property type="entry name" value="Cyt_B5-like_heme/steroid-bd"/>
</dbReference>